<dbReference type="InterPro" id="IPR014917">
    <property type="entry name" value="DUF1800"/>
</dbReference>
<gene>
    <name evidence="1" type="ORF">AFM12_17670</name>
</gene>
<organism evidence="1 2">
    <name type="scientific">Jiulongibacter sediminis</name>
    <dbReference type="NCBI Taxonomy" id="1605367"/>
    <lineage>
        <taxon>Bacteria</taxon>
        <taxon>Pseudomonadati</taxon>
        <taxon>Bacteroidota</taxon>
        <taxon>Cytophagia</taxon>
        <taxon>Cytophagales</taxon>
        <taxon>Leadbetterellaceae</taxon>
        <taxon>Jiulongibacter</taxon>
    </lineage>
</organism>
<dbReference type="PATRIC" id="fig|1605367.3.peg.968"/>
<dbReference type="EMBL" id="LGTQ01000013">
    <property type="protein sequence ID" value="KPM47051.1"/>
    <property type="molecule type" value="Genomic_DNA"/>
</dbReference>
<evidence type="ECO:0008006" key="3">
    <source>
        <dbReference type="Google" id="ProtNLM"/>
    </source>
</evidence>
<dbReference type="STRING" id="1605367.AFM12_17670"/>
<name>A0A0P7BZH7_9BACT</name>
<dbReference type="AlphaFoldDB" id="A0A0P7BZH7"/>
<keyword evidence="2" id="KW-1185">Reference proteome</keyword>
<dbReference type="RefSeq" id="WP_055151129.1">
    <property type="nucleotide sequence ID" value="NZ_JXSZ01000013.1"/>
</dbReference>
<accession>A0A0P7BZH7</accession>
<evidence type="ECO:0000313" key="1">
    <source>
        <dbReference type="EMBL" id="KPM47051.1"/>
    </source>
</evidence>
<protein>
    <recommendedName>
        <fullName evidence="3">DUF1800 domain-containing protein</fullName>
    </recommendedName>
</protein>
<sequence length="530" mass="61614">MKAIKSFSAEKYSGPWTNLEKKHFLNRVLFGCTQDDLQSLENKTFEQCIEELIQPSPAPFPPLNHYQNQEPDTTGVAYGQTWINAPYGNGVINARRVASLRSWWVQQLLFQKRTVHEKLILFWHNHFATQMEIYEVAKFAFDYQNLLRTYAVGNFRDFVKAITLDPAMLEYLNGQRNTKEAPDENYARELQELFMLGKGENSNYTEHDVREAARVLTGHNYSRLDGKYSFDASRHDTGDKQFSDFFHNQTITGKAREEGAGETDELIEMILQQPEVSKFIVRKLYRFFIYYEISDAVELQFIEPLAKLFREQNYELLPLLKAFFSSQHFHDPAFHGAVIASPLDFIVKTFRHLKPEVPEETDVFLYYSVCNVFMYFAGITQQIIGDPPSVSGWPAYHQAPLYHQLWINSDTYQKRNQGILALLFNEVKSEGYKVKVDVIHLASKTTDPGEPNKLINELSGILLPIAVDEAVKQKFKKDILLSGQSNDYYWTQLWDNFQNKPDDENLKNMVEQRLRILILYLTGLPEYQLI</sequence>
<dbReference type="Pfam" id="PF08811">
    <property type="entry name" value="DUF1800"/>
    <property type="match status" value="1"/>
</dbReference>
<comment type="caution">
    <text evidence="1">The sequence shown here is derived from an EMBL/GenBank/DDBJ whole genome shotgun (WGS) entry which is preliminary data.</text>
</comment>
<reference evidence="1 2" key="1">
    <citation type="submission" date="2015-07" db="EMBL/GenBank/DDBJ databases">
        <title>The draft genome sequence of Leadbetterella sp. JN14-9.</title>
        <authorList>
            <person name="Liu Y."/>
            <person name="Du J."/>
            <person name="Shao Z."/>
        </authorList>
    </citation>
    <scope>NUCLEOTIDE SEQUENCE [LARGE SCALE GENOMIC DNA]</scope>
    <source>
        <strain evidence="1 2">JN14-9</strain>
    </source>
</reference>
<evidence type="ECO:0000313" key="2">
    <source>
        <dbReference type="Proteomes" id="UP000050454"/>
    </source>
</evidence>
<dbReference type="OrthoDB" id="9772295at2"/>
<dbReference type="Proteomes" id="UP000050454">
    <property type="component" value="Unassembled WGS sequence"/>
</dbReference>
<proteinExistence type="predicted"/>